<protein>
    <recommendedName>
        <fullName evidence="11">Probable nicotinate-nucleotide pyrophosphorylase [carboxylating]</fullName>
        <ecNumber evidence="5">2.4.2.19</ecNumber>
    </recommendedName>
    <alternativeName>
        <fullName evidence="9">Quinolinate phosphoribosyltransferase [decarboxylating]</fullName>
    </alternativeName>
</protein>
<feature type="domain" description="Quinolinate phosphoribosyl transferase N-terminal" evidence="15">
    <location>
        <begin position="24"/>
        <end position="109"/>
    </location>
</feature>
<evidence type="ECO:0000256" key="8">
    <source>
        <dbReference type="ARBA" id="ARBA00022679"/>
    </source>
</evidence>
<dbReference type="FunFam" id="3.20.20.70:FF:000030">
    <property type="entry name" value="Nicotinate-nucleotide pyrophosphorylase, carboxylating"/>
    <property type="match status" value="1"/>
</dbReference>
<dbReference type="NCBIfam" id="TIGR00078">
    <property type="entry name" value="nadC"/>
    <property type="match status" value="1"/>
</dbReference>
<dbReference type="Gene3D" id="3.20.20.70">
    <property type="entry name" value="Aldolase class I"/>
    <property type="match status" value="1"/>
</dbReference>
<evidence type="ECO:0000256" key="9">
    <source>
        <dbReference type="ARBA" id="ARBA00033102"/>
    </source>
</evidence>
<evidence type="ECO:0000256" key="2">
    <source>
        <dbReference type="ARBA" id="ARBA00004893"/>
    </source>
</evidence>
<evidence type="ECO:0000256" key="4">
    <source>
        <dbReference type="ARBA" id="ARBA00011218"/>
    </source>
</evidence>
<dbReference type="GO" id="GO:0005737">
    <property type="term" value="C:cytoplasm"/>
    <property type="evidence" value="ECO:0007669"/>
    <property type="project" value="TreeGrafter"/>
</dbReference>
<comment type="pathway">
    <text evidence="2">Cofactor biosynthesis; NAD(+) biosynthesis; nicotinate D-ribonucleotide from quinolinate: step 1/1.</text>
</comment>
<dbReference type="Pfam" id="PF02749">
    <property type="entry name" value="QRPTase_N"/>
    <property type="match status" value="1"/>
</dbReference>
<feature type="binding site" evidence="13">
    <location>
        <begin position="261"/>
        <end position="263"/>
    </location>
    <ligand>
        <name>substrate</name>
    </ligand>
</feature>
<evidence type="ECO:0000256" key="11">
    <source>
        <dbReference type="ARBA" id="ARBA00069173"/>
    </source>
</evidence>
<gene>
    <name evidence="16" type="primary">nadC</name>
    <name evidence="16" type="ORF">CDQ84_15600</name>
</gene>
<keyword evidence="6" id="KW-0662">Pyridine nucleotide biosynthesis</keyword>
<proteinExistence type="inferred from homology"/>
<dbReference type="PANTHER" id="PTHR32179:SF3">
    <property type="entry name" value="NICOTINATE-NUCLEOTIDE PYROPHOSPHORYLASE [CARBOXYLATING]"/>
    <property type="match status" value="1"/>
</dbReference>
<comment type="similarity">
    <text evidence="3 12">Belongs to the NadC/ModD family.</text>
</comment>
<dbReference type="RefSeq" id="WP_103082665.1">
    <property type="nucleotide sequence ID" value="NZ_CP021850.1"/>
</dbReference>
<feature type="binding site" evidence="13">
    <location>
        <position position="99"/>
    </location>
    <ligand>
        <name>substrate</name>
    </ligand>
</feature>
<evidence type="ECO:0000313" key="17">
    <source>
        <dbReference type="Proteomes" id="UP000236151"/>
    </source>
</evidence>
<dbReference type="InterPro" id="IPR036068">
    <property type="entry name" value="Nicotinate_pribotase-like_C"/>
</dbReference>
<dbReference type="Gene3D" id="3.90.1170.20">
    <property type="entry name" value="Quinolinate phosphoribosyl transferase, N-terminal domain"/>
    <property type="match status" value="1"/>
</dbReference>
<evidence type="ECO:0000256" key="7">
    <source>
        <dbReference type="ARBA" id="ARBA00022676"/>
    </source>
</evidence>
<dbReference type="FunFam" id="3.90.1170.20:FF:000001">
    <property type="entry name" value="Nicotinate-nucleotide diphosphorylase (Carboxylating)"/>
    <property type="match status" value="1"/>
</dbReference>
<comment type="caution">
    <text evidence="16">The sequence shown here is derived from an EMBL/GenBank/DDBJ whole genome shotgun (WGS) entry which is preliminary data.</text>
</comment>
<dbReference type="EMBL" id="NIOJ01000052">
    <property type="protein sequence ID" value="PNT96214.1"/>
    <property type="molecule type" value="Genomic_DNA"/>
</dbReference>
<dbReference type="Proteomes" id="UP000236151">
    <property type="component" value="Unassembled WGS sequence"/>
</dbReference>
<name>A0A2K2FBS6_9CLOT</name>
<evidence type="ECO:0000256" key="3">
    <source>
        <dbReference type="ARBA" id="ARBA00009400"/>
    </source>
</evidence>
<evidence type="ECO:0000256" key="10">
    <source>
        <dbReference type="ARBA" id="ARBA00047445"/>
    </source>
</evidence>
<accession>A0A2K2FBS6</accession>
<dbReference type="SUPFAM" id="SSF54675">
    <property type="entry name" value="Nicotinate/Quinolinate PRTase N-terminal domain-like"/>
    <property type="match status" value="1"/>
</dbReference>
<keyword evidence="17" id="KW-1185">Reference proteome</keyword>
<dbReference type="SUPFAM" id="SSF51690">
    <property type="entry name" value="Nicotinate/Quinolinate PRTase C-terminal domain-like"/>
    <property type="match status" value="1"/>
</dbReference>
<dbReference type="InterPro" id="IPR027277">
    <property type="entry name" value="NadC/ModD"/>
</dbReference>
<sequence length="278" mass="30640">MHIDKFYIDDLIINSLKEDMPMGDITTDNLIDINSTSEARLIAKERGIIAGLDVAKRVFEILDEKVVFLKRVDDGTLVDRGDVIAEIRGNTRALLKGERTALNLIQRLSGVATKTNELCEKIKDLPAKIVDTRKTTPGMRFLEKYAVRAGGGQNHRFCLSDGVLIKDNHIKAAGGIKKAVEIIRNRIPHTIKIEVETETLEQVQEALEAGVDIIMLDNMSLDMMKQAVELINGRALVEASGNVNIDTVYNIALTGVDIISVGAITHSVKALDISMRII</sequence>
<evidence type="ECO:0000256" key="12">
    <source>
        <dbReference type="PIRNR" id="PIRNR006250"/>
    </source>
</evidence>
<evidence type="ECO:0000256" key="5">
    <source>
        <dbReference type="ARBA" id="ARBA00011944"/>
    </source>
</evidence>
<comment type="subunit">
    <text evidence="4">Hexamer formed by 3 homodimers.</text>
</comment>
<dbReference type="InterPro" id="IPR037128">
    <property type="entry name" value="Quinolinate_PRibosylTase_N_sf"/>
</dbReference>
<reference evidence="17" key="1">
    <citation type="submission" date="2017-06" db="EMBL/GenBank/DDBJ databases">
        <title>Investigating the central metabolism of Clostridium thermosuccinogenes.</title>
        <authorList>
            <person name="Koendjbiharie J.G."/>
            <person name="Van Kranenburg R."/>
            <person name="Vriesendorp B."/>
        </authorList>
    </citation>
    <scope>NUCLEOTIDE SEQUENCE [LARGE SCALE GENOMIC DNA]</scope>
    <source>
        <strain evidence="17">DSM 5806</strain>
    </source>
</reference>
<dbReference type="CDD" id="cd01572">
    <property type="entry name" value="QPRTase"/>
    <property type="match status" value="1"/>
</dbReference>
<comment type="function">
    <text evidence="1">Involved in the catabolism of quinolinic acid (QA).</text>
</comment>
<dbReference type="UniPathway" id="UPA00253">
    <property type="reaction ID" value="UER00331"/>
</dbReference>
<keyword evidence="8 12" id="KW-0808">Transferase</keyword>
<feature type="binding site" evidence="13">
    <location>
        <position position="156"/>
    </location>
    <ligand>
        <name>substrate</name>
    </ligand>
</feature>
<evidence type="ECO:0000259" key="15">
    <source>
        <dbReference type="Pfam" id="PF02749"/>
    </source>
</evidence>
<dbReference type="PANTHER" id="PTHR32179">
    <property type="entry name" value="NICOTINATE-NUCLEOTIDE PYROPHOSPHORYLASE [CARBOXYLATING]"/>
    <property type="match status" value="1"/>
</dbReference>
<dbReference type="GO" id="GO:0034213">
    <property type="term" value="P:quinolinate catabolic process"/>
    <property type="evidence" value="ECO:0007669"/>
    <property type="project" value="TreeGrafter"/>
</dbReference>
<comment type="catalytic activity">
    <reaction evidence="10">
        <text>nicotinate beta-D-ribonucleotide + CO2 + diphosphate = quinolinate + 5-phospho-alpha-D-ribose 1-diphosphate + 2 H(+)</text>
        <dbReference type="Rhea" id="RHEA:12733"/>
        <dbReference type="ChEBI" id="CHEBI:15378"/>
        <dbReference type="ChEBI" id="CHEBI:16526"/>
        <dbReference type="ChEBI" id="CHEBI:29959"/>
        <dbReference type="ChEBI" id="CHEBI:33019"/>
        <dbReference type="ChEBI" id="CHEBI:57502"/>
        <dbReference type="ChEBI" id="CHEBI:58017"/>
        <dbReference type="EC" id="2.4.2.19"/>
    </reaction>
</comment>
<dbReference type="OrthoDB" id="9782546at2"/>
<feature type="binding site" evidence="13">
    <location>
        <position position="196"/>
    </location>
    <ligand>
        <name>substrate</name>
    </ligand>
</feature>
<dbReference type="GO" id="GO:0004514">
    <property type="term" value="F:nicotinate-nucleotide diphosphorylase (carboxylating) activity"/>
    <property type="evidence" value="ECO:0007669"/>
    <property type="project" value="UniProtKB-EC"/>
</dbReference>
<dbReference type="InterPro" id="IPR013785">
    <property type="entry name" value="Aldolase_TIM"/>
</dbReference>
<evidence type="ECO:0000256" key="1">
    <source>
        <dbReference type="ARBA" id="ARBA00003237"/>
    </source>
</evidence>
<evidence type="ECO:0000256" key="13">
    <source>
        <dbReference type="PIRSR" id="PIRSR006250-1"/>
    </source>
</evidence>
<organism evidence="16 17">
    <name type="scientific">Clostridium thermosuccinogenes</name>
    <dbReference type="NCBI Taxonomy" id="84032"/>
    <lineage>
        <taxon>Bacteria</taxon>
        <taxon>Bacillati</taxon>
        <taxon>Bacillota</taxon>
        <taxon>Clostridia</taxon>
        <taxon>Eubacteriales</taxon>
        <taxon>Clostridiaceae</taxon>
        <taxon>Clostridium</taxon>
    </lineage>
</organism>
<dbReference type="KEGG" id="cthd:CDO33_19880"/>
<evidence type="ECO:0000256" key="6">
    <source>
        <dbReference type="ARBA" id="ARBA00022642"/>
    </source>
</evidence>
<dbReference type="EC" id="2.4.2.19" evidence="5"/>
<feature type="binding site" evidence="13">
    <location>
        <begin position="240"/>
        <end position="242"/>
    </location>
    <ligand>
        <name>substrate</name>
    </ligand>
</feature>
<evidence type="ECO:0000313" key="16">
    <source>
        <dbReference type="EMBL" id="PNT96214.1"/>
    </source>
</evidence>
<feature type="binding site" evidence="13">
    <location>
        <begin position="132"/>
        <end position="134"/>
    </location>
    <ligand>
        <name>substrate</name>
    </ligand>
</feature>
<feature type="binding site" evidence="13">
    <location>
        <position position="166"/>
    </location>
    <ligand>
        <name>substrate</name>
    </ligand>
</feature>
<feature type="domain" description="Quinolinate phosphoribosyl transferase C-terminal" evidence="14">
    <location>
        <begin position="111"/>
        <end position="276"/>
    </location>
</feature>
<dbReference type="InterPro" id="IPR004393">
    <property type="entry name" value="NadC"/>
</dbReference>
<feature type="binding site" evidence="13">
    <location>
        <position position="217"/>
    </location>
    <ligand>
        <name>substrate</name>
    </ligand>
</feature>
<dbReference type="InterPro" id="IPR002638">
    <property type="entry name" value="Quinolinate_PRibosylTrfase_C"/>
</dbReference>
<dbReference type="AlphaFoldDB" id="A0A2K2FBS6"/>
<dbReference type="InterPro" id="IPR022412">
    <property type="entry name" value="Quinolinate_PRibosylTrfase_N"/>
</dbReference>
<keyword evidence="7 12" id="KW-0328">Glycosyltransferase</keyword>
<dbReference type="GO" id="GO:0009435">
    <property type="term" value="P:NAD+ biosynthetic process"/>
    <property type="evidence" value="ECO:0007669"/>
    <property type="project" value="UniProtKB-UniPathway"/>
</dbReference>
<dbReference type="Pfam" id="PF01729">
    <property type="entry name" value="QRPTase_C"/>
    <property type="match status" value="1"/>
</dbReference>
<dbReference type="PIRSF" id="PIRSF006250">
    <property type="entry name" value="NadC_ModD"/>
    <property type="match status" value="1"/>
</dbReference>
<evidence type="ECO:0000259" key="14">
    <source>
        <dbReference type="Pfam" id="PF01729"/>
    </source>
</evidence>